<dbReference type="PANTHER" id="PTHR33360">
    <property type="entry name" value="TRANSPOSASE FOR INSERTION SEQUENCE ELEMENT IS200"/>
    <property type="match status" value="1"/>
</dbReference>
<dbReference type="SMART" id="SM01321">
    <property type="entry name" value="Y1_Tnp"/>
    <property type="match status" value="1"/>
</dbReference>
<dbReference type="NCBIfam" id="NF033573">
    <property type="entry name" value="transpos_IS200"/>
    <property type="match status" value="1"/>
</dbReference>
<proteinExistence type="predicted"/>
<dbReference type="AlphaFoldDB" id="D5MF40"/>
<organism evidence="2 3">
    <name type="scientific">Methylomirabilis oxygeniifera</name>
    <dbReference type="NCBI Taxonomy" id="671143"/>
    <lineage>
        <taxon>Bacteria</taxon>
        <taxon>Candidatus Methylomirabilota</taxon>
        <taxon>Candidatus Methylomirabilia</taxon>
        <taxon>Candidatus Methylomirabilales</taxon>
        <taxon>Candidatus Methylomirabilaceae</taxon>
        <taxon>Candidatus Methylomirabilis</taxon>
    </lineage>
</organism>
<dbReference type="GO" id="GO:0003677">
    <property type="term" value="F:DNA binding"/>
    <property type="evidence" value="ECO:0007669"/>
    <property type="project" value="InterPro"/>
</dbReference>
<dbReference type="Pfam" id="PF01797">
    <property type="entry name" value="Y1_Tnp"/>
    <property type="match status" value="1"/>
</dbReference>
<evidence type="ECO:0000313" key="3">
    <source>
        <dbReference type="Proteomes" id="UP000006898"/>
    </source>
</evidence>
<dbReference type="GO" id="GO:0004803">
    <property type="term" value="F:transposase activity"/>
    <property type="evidence" value="ECO:0007669"/>
    <property type="project" value="InterPro"/>
</dbReference>
<protein>
    <submittedName>
        <fullName evidence="2">Transposase</fullName>
    </submittedName>
</protein>
<dbReference type="PANTHER" id="PTHR33360:SF2">
    <property type="entry name" value="TRANSPOSASE FOR INSERTION SEQUENCE ELEMENT IS200"/>
    <property type="match status" value="1"/>
</dbReference>
<dbReference type="eggNOG" id="COG1943">
    <property type="taxonomic scope" value="Bacteria"/>
</dbReference>
<name>D5MF40_METO1</name>
<evidence type="ECO:0000313" key="2">
    <source>
        <dbReference type="EMBL" id="CBE68369.1"/>
    </source>
</evidence>
<reference evidence="2 3" key="1">
    <citation type="journal article" date="2010" name="Nature">
        <title>Nitrite-driven anaerobic methane oxidation by oxygenic bacteria.</title>
        <authorList>
            <person name="Ettwig K.F."/>
            <person name="Butler M.K."/>
            <person name="Le Paslier D."/>
            <person name="Pelletier E."/>
            <person name="Mangenot S."/>
            <person name="Kuypers M.M.M."/>
            <person name="Schreiber F."/>
            <person name="Dutilh B.E."/>
            <person name="Zedelius J."/>
            <person name="de Beer D."/>
            <person name="Gloerich J."/>
            <person name="Wessels H.J.C.T."/>
            <person name="van Allen T."/>
            <person name="Luesken F."/>
            <person name="Wu M."/>
            <person name="van de Pas-Schoonen K.T."/>
            <person name="Op den Camp H.J.M."/>
            <person name="Janssen-Megens E.M."/>
            <person name="Francoijs K-J."/>
            <person name="Stunnenberg H."/>
            <person name="Weissenbach J."/>
            <person name="Jetten M.S.M."/>
            <person name="Strous M."/>
        </authorList>
    </citation>
    <scope>NUCLEOTIDE SEQUENCE [LARGE SCALE GENOMIC DNA]</scope>
</reference>
<feature type="domain" description="Transposase IS200-like" evidence="1">
    <location>
        <begin position="10"/>
        <end position="129"/>
    </location>
</feature>
<dbReference type="HOGENOM" id="CLU_101320_2_1_0"/>
<sequence>MQIRLSAPGAYHHQYHLVWIPKYRKRVLKGDLKDFLAKRLGEIQEYHPDIEVEQFSIQVDHVHLVVVIPPQYAVLAIVGKIKANTSREIRQRFPWVEQVYWRNEVWSVGFFSSTVGIDEAVIKRYVEFQEKMDTEQFTLQLDFEF</sequence>
<dbReference type="EMBL" id="FP565575">
    <property type="protein sequence ID" value="CBE68369.1"/>
    <property type="molecule type" value="Genomic_DNA"/>
</dbReference>
<dbReference type="InterPro" id="IPR036515">
    <property type="entry name" value="Transposase_17_sf"/>
</dbReference>
<dbReference type="InterPro" id="IPR002686">
    <property type="entry name" value="Transposase_17"/>
</dbReference>
<accession>D5MF40</accession>
<evidence type="ECO:0000259" key="1">
    <source>
        <dbReference type="SMART" id="SM01321"/>
    </source>
</evidence>
<gene>
    <name evidence="2" type="ORF">DAMO_1309</name>
</gene>
<dbReference type="Gene3D" id="3.30.70.1290">
    <property type="entry name" value="Transposase IS200-like"/>
    <property type="match status" value="1"/>
</dbReference>
<dbReference type="GO" id="GO:0006313">
    <property type="term" value="P:DNA transposition"/>
    <property type="evidence" value="ECO:0007669"/>
    <property type="project" value="InterPro"/>
</dbReference>
<dbReference type="KEGG" id="mox:DAMO_1309"/>
<dbReference type="Proteomes" id="UP000006898">
    <property type="component" value="Chromosome"/>
</dbReference>
<dbReference type="SUPFAM" id="SSF143422">
    <property type="entry name" value="Transposase IS200-like"/>
    <property type="match status" value="1"/>
</dbReference>